<dbReference type="GO" id="GO:0004177">
    <property type="term" value="F:aminopeptidase activity"/>
    <property type="evidence" value="ECO:0007669"/>
    <property type="project" value="UniProtKB-KW"/>
</dbReference>
<name>A0ABY2BSA7_9ACTN</name>
<evidence type="ECO:0000256" key="1">
    <source>
        <dbReference type="ARBA" id="ARBA00022801"/>
    </source>
</evidence>
<keyword evidence="4" id="KW-0645">Protease</keyword>
<keyword evidence="5" id="KW-1185">Reference proteome</keyword>
<keyword evidence="4" id="KW-0031">Aminopeptidase</keyword>
<gene>
    <name evidence="4" type="ORF">EV644_102238</name>
</gene>
<dbReference type="InterPro" id="IPR029058">
    <property type="entry name" value="AB_hydrolase_fold"/>
</dbReference>
<accession>A0ABY2BSA7</accession>
<dbReference type="Pfam" id="PF00561">
    <property type="entry name" value="Abhydrolase_1"/>
    <property type="match status" value="1"/>
</dbReference>
<dbReference type="InterPro" id="IPR050261">
    <property type="entry name" value="FrsA_esterase"/>
</dbReference>
<evidence type="ECO:0000313" key="4">
    <source>
        <dbReference type="EMBL" id="TCO29519.1"/>
    </source>
</evidence>
<dbReference type="SUPFAM" id="SSF53474">
    <property type="entry name" value="alpha/beta-Hydrolases"/>
    <property type="match status" value="1"/>
</dbReference>
<dbReference type="PANTHER" id="PTHR22946">
    <property type="entry name" value="DIENELACTONE HYDROLASE DOMAIN-CONTAINING PROTEIN-RELATED"/>
    <property type="match status" value="1"/>
</dbReference>
<evidence type="ECO:0000313" key="5">
    <source>
        <dbReference type="Proteomes" id="UP000295818"/>
    </source>
</evidence>
<evidence type="ECO:0000259" key="3">
    <source>
        <dbReference type="Pfam" id="PF00561"/>
    </source>
</evidence>
<dbReference type="InterPro" id="IPR000073">
    <property type="entry name" value="AB_hydrolase_1"/>
</dbReference>
<dbReference type="PANTHER" id="PTHR22946:SF9">
    <property type="entry name" value="POLYKETIDE TRANSFERASE AF380"/>
    <property type="match status" value="1"/>
</dbReference>
<sequence>MLASTPAFPIRSAGLDLPGVLHLPTGPGPHPAVLLLHGFPGYERNFDLAQVFRRAGFATLVFHYRGSWGAAGSWSWSNVLEDARAAVAILRATPGLDPARLAVVGHSLGGFAALHTAAADPTIPVVASITCFDLGAAGTGPGAEAYIEPFEAELLPLQGTSGKALVDEMVAHGPEWRLADLALRLADRPVLLIGAGRDPVSPYEQHHLPLVDAYPAAEHHLFPTDHALSDHREDLAETVLTFLQRHL</sequence>
<reference evidence="4 5" key="1">
    <citation type="journal article" date="2015" name="Stand. Genomic Sci.">
        <title>Genomic Encyclopedia of Bacterial and Archaeal Type Strains, Phase III: the genomes of soil and plant-associated and newly described type strains.</title>
        <authorList>
            <person name="Whitman W.B."/>
            <person name="Woyke T."/>
            <person name="Klenk H.P."/>
            <person name="Zhou Y."/>
            <person name="Lilburn T.G."/>
            <person name="Beck B.J."/>
            <person name="De Vos P."/>
            <person name="Vandamme P."/>
            <person name="Eisen J.A."/>
            <person name="Garrity G."/>
            <person name="Hugenholtz P."/>
            <person name="Kyrpides N.C."/>
        </authorList>
    </citation>
    <scope>NUCLEOTIDE SEQUENCE [LARGE SCALE GENOMIC DNA]</scope>
    <source>
        <strain evidence="4 5">VKM Ac-2538</strain>
    </source>
</reference>
<comment type="caution">
    <text evidence="4">The sequence shown here is derived from an EMBL/GenBank/DDBJ whole genome shotgun (WGS) entry which is preliminary data.</text>
</comment>
<dbReference type="RefSeq" id="WP_132188110.1">
    <property type="nucleotide sequence ID" value="NZ_SLWM01000002.1"/>
</dbReference>
<proteinExistence type="inferred from homology"/>
<protein>
    <submittedName>
        <fullName evidence="4">Serine aminopeptidase S33 family</fullName>
    </submittedName>
</protein>
<feature type="domain" description="AB hydrolase-1" evidence="3">
    <location>
        <begin position="31"/>
        <end position="121"/>
    </location>
</feature>
<organism evidence="4 5">
    <name type="scientific">Kribbella orskensis</name>
    <dbReference type="NCBI Taxonomy" id="2512216"/>
    <lineage>
        <taxon>Bacteria</taxon>
        <taxon>Bacillati</taxon>
        <taxon>Actinomycetota</taxon>
        <taxon>Actinomycetes</taxon>
        <taxon>Propionibacteriales</taxon>
        <taxon>Kribbellaceae</taxon>
        <taxon>Kribbella</taxon>
    </lineage>
</organism>
<dbReference type="Gene3D" id="3.40.50.1820">
    <property type="entry name" value="alpha/beta hydrolase"/>
    <property type="match status" value="1"/>
</dbReference>
<keyword evidence="1" id="KW-0378">Hydrolase</keyword>
<dbReference type="EMBL" id="SLWM01000002">
    <property type="protein sequence ID" value="TCO29519.1"/>
    <property type="molecule type" value="Genomic_DNA"/>
</dbReference>
<comment type="similarity">
    <text evidence="2">Belongs to the AB hydrolase superfamily. FUS2 hydrolase family.</text>
</comment>
<evidence type="ECO:0000256" key="2">
    <source>
        <dbReference type="ARBA" id="ARBA00038115"/>
    </source>
</evidence>
<dbReference type="Proteomes" id="UP000295818">
    <property type="component" value="Unassembled WGS sequence"/>
</dbReference>